<protein>
    <recommendedName>
        <fullName evidence="1">DUF1266 domain-containing protein</fullName>
    </recommendedName>
</protein>
<comment type="caution">
    <text evidence="2">The sequence shown here is derived from an EMBL/GenBank/DDBJ whole genome shotgun (WGS) entry which is preliminary data.</text>
</comment>
<dbReference type="InterPro" id="IPR009677">
    <property type="entry name" value="DUF1266"/>
</dbReference>
<dbReference type="EMBL" id="PXZM01000012">
    <property type="protein sequence ID" value="PSJ97293.1"/>
    <property type="molecule type" value="Genomic_DNA"/>
</dbReference>
<organism evidence="2 3">
    <name type="scientific">Brevibacillus fortis</name>
    <dbReference type="NCBI Taxonomy" id="2126352"/>
    <lineage>
        <taxon>Bacteria</taxon>
        <taxon>Bacillati</taxon>
        <taxon>Bacillota</taxon>
        <taxon>Bacilli</taxon>
        <taxon>Bacillales</taxon>
        <taxon>Paenibacillaceae</taxon>
        <taxon>Brevibacillus</taxon>
    </lineage>
</organism>
<name>A0A2P7VDJ8_9BACL</name>
<sequence>MFTFKRKKEKQFHFFTYSMHSAIAIGADTVYIEIKDNYSKRGIRDAASQKERLSWMLNEGERKEFARLHHFLSALSESGRAEYINSLEPDQDRVAKAKVVHYYLRRLPAEGIAAYDYAWATYLSGTRWENGGYISKEEARQFKLQAVRQAQQAYNSWSEFITGYIAGYQFMTAQTSLDYLRQNDWNFSRSFVSKHCFLSKSNWHTDFSNFS</sequence>
<evidence type="ECO:0000313" key="2">
    <source>
        <dbReference type="EMBL" id="PSJ97293.1"/>
    </source>
</evidence>
<dbReference type="Pfam" id="PF06889">
    <property type="entry name" value="DUF1266"/>
    <property type="match status" value="1"/>
</dbReference>
<accession>A0A2P7VDJ8</accession>
<dbReference type="RefSeq" id="WP_106838553.1">
    <property type="nucleotide sequence ID" value="NZ_JBCNIW010000019.1"/>
</dbReference>
<dbReference type="AlphaFoldDB" id="A0A2P7VDJ8"/>
<gene>
    <name evidence="2" type="ORF">C7R93_09230</name>
</gene>
<evidence type="ECO:0000259" key="1">
    <source>
        <dbReference type="Pfam" id="PF06889"/>
    </source>
</evidence>
<reference evidence="2 3" key="1">
    <citation type="submission" date="2018-03" db="EMBL/GenBank/DDBJ databases">
        <title>Brevisbacillus phylogenomics.</title>
        <authorList>
            <person name="Dunlap C."/>
        </authorList>
    </citation>
    <scope>NUCLEOTIDE SEQUENCE [LARGE SCALE GENOMIC DNA]</scope>
    <source>
        <strain evidence="2 3">NRRL NRS-1210</strain>
    </source>
</reference>
<dbReference type="Proteomes" id="UP000240419">
    <property type="component" value="Unassembled WGS sequence"/>
</dbReference>
<evidence type="ECO:0000313" key="3">
    <source>
        <dbReference type="Proteomes" id="UP000240419"/>
    </source>
</evidence>
<proteinExistence type="predicted"/>
<dbReference type="OrthoDB" id="2880836at2"/>
<keyword evidence="3" id="KW-1185">Reference proteome</keyword>
<feature type="domain" description="DUF1266" evidence="1">
    <location>
        <begin position="42"/>
        <end position="185"/>
    </location>
</feature>